<dbReference type="OrthoDB" id="6602633at2759"/>
<feature type="region of interest" description="Disordered" evidence="1">
    <location>
        <begin position="369"/>
        <end position="388"/>
    </location>
</feature>
<dbReference type="AlphaFoldDB" id="A0A6H5HCS8"/>
<sequence length="388" mass="43459">MDKENGVFTPPDGSRNVNDKSPFGLPEDDTECYRKLIMVLLKMLQPYFKTSDDTVLEKMLDFMRALGDRSKLHFEVLARILSEWLNKVPECWADISPDSKLFALKVAAYVASSPSGYCKLSSSGTARAFVLLMKDSKTNSSSLTLGFLCLIEAMMSTPDGARFVLEEGLHFTSLWRIIEKYLEKNFQKLNASVYFSGLWKDVTATATSSSSIYCLRQSTKLLSIMIQKASSESVGEGIFNDVTAQCPVNAALTHRGDSRVLSVFKENGNNRRAGDGAIVKTMDLCRAIVTNLMDADYPVQKIKHLLRCCHLTDWAWNVLETSNIKQVRAYSLGRRGITITSRMLRTDPFLSPGPQRCQSVRLLAERSQLLPDQGRERPHPVSRLPGHN</sequence>
<dbReference type="EMBL" id="CADCXU010026913">
    <property type="protein sequence ID" value="CAB0013625.1"/>
    <property type="molecule type" value="Genomic_DNA"/>
</dbReference>
<accession>A0A6H5HCS8</accession>
<evidence type="ECO:0000313" key="3">
    <source>
        <dbReference type="Proteomes" id="UP000479000"/>
    </source>
</evidence>
<reference evidence="2 3" key="1">
    <citation type="submission" date="2020-02" db="EMBL/GenBank/DDBJ databases">
        <authorList>
            <person name="Ferguson B K."/>
        </authorList>
    </citation>
    <scope>NUCLEOTIDE SEQUENCE [LARGE SCALE GENOMIC DNA]</scope>
</reference>
<evidence type="ECO:0000256" key="1">
    <source>
        <dbReference type="SAM" id="MobiDB-lite"/>
    </source>
</evidence>
<feature type="region of interest" description="Disordered" evidence="1">
    <location>
        <begin position="1"/>
        <end position="23"/>
    </location>
</feature>
<protein>
    <submittedName>
        <fullName evidence="2">Uncharacterized protein</fullName>
    </submittedName>
</protein>
<dbReference type="Proteomes" id="UP000479000">
    <property type="component" value="Unassembled WGS sequence"/>
</dbReference>
<organism evidence="2 3">
    <name type="scientific">Nesidiocoris tenuis</name>
    <dbReference type="NCBI Taxonomy" id="355587"/>
    <lineage>
        <taxon>Eukaryota</taxon>
        <taxon>Metazoa</taxon>
        <taxon>Ecdysozoa</taxon>
        <taxon>Arthropoda</taxon>
        <taxon>Hexapoda</taxon>
        <taxon>Insecta</taxon>
        <taxon>Pterygota</taxon>
        <taxon>Neoptera</taxon>
        <taxon>Paraneoptera</taxon>
        <taxon>Hemiptera</taxon>
        <taxon>Heteroptera</taxon>
        <taxon>Panheteroptera</taxon>
        <taxon>Cimicomorpha</taxon>
        <taxon>Miridae</taxon>
        <taxon>Dicyphina</taxon>
        <taxon>Nesidiocoris</taxon>
    </lineage>
</organism>
<gene>
    <name evidence="2" type="ORF">NTEN_LOCUS18222</name>
</gene>
<keyword evidence="3" id="KW-1185">Reference proteome</keyword>
<name>A0A6H5HCS8_9HEMI</name>
<evidence type="ECO:0000313" key="2">
    <source>
        <dbReference type="EMBL" id="CAB0013625.1"/>
    </source>
</evidence>
<proteinExistence type="predicted"/>